<feature type="transmembrane region" description="Helical" evidence="1">
    <location>
        <begin position="16"/>
        <end position="37"/>
    </location>
</feature>
<accession>A0A3B1E8G7</accession>
<keyword evidence="1" id="KW-0472">Membrane</keyword>
<evidence type="ECO:0000256" key="1">
    <source>
        <dbReference type="SAM" id="Phobius"/>
    </source>
</evidence>
<protein>
    <recommendedName>
        <fullName evidence="3">SHOCT domain-containing protein</fullName>
    </recommendedName>
</protein>
<reference evidence="2" key="1">
    <citation type="submission" date="2018-06" db="EMBL/GenBank/DDBJ databases">
        <authorList>
            <person name="Zhirakovskaya E."/>
        </authorList>
    </citation>
    <scope>NUCLEOTIDE SEQUENCE</scope>
</reference>
<proteinExistence type="predicted"/>
<name>A0A3B1E8G7_9ZZZZ</name>
<evidence type="ECO:0008006" key="3">
    <source>
        <dbReference type="Google" id="ProtNLM"/>
    </source>
</evidence>
<sequence length="100" mass="11529">MKTKSDILSGLLKGSFWEWSVFVFCLVAVIVLIWLVIRVRAWLRDDTGSTAGHIEMWKQLKDLKQQGHLSDEEFRSINSRVVNPEMESFRQNDESSPSSS</sequence>
<dbReference type="EMBL" id="UOGL01000531">
    <property type="protein sequence ID" value="VAX41317.1"/>
    <property type="molecule type" value="Genomic_DNA"/>
</dbReference>
<gene>
    <name evidence="2" type="ORF">MNBD_PLANCTO02-2427</name>
</gene>
<dbReference type="AlphaFoldDB" id="A0A3B1E8G7"/>
<keyword evidence="1" id="KW-1133">Transmembrane helix</keyword>
<organism evidence="2">
    <name type="scientific">hydrothermal vent metagenome</name>
    <dbReference type="NCBI Taxonomy" id="652676"/>
    <lineage>
        <taxon>unclassified sequences</taxon>
        <taxon>metagenomes</taxon>
        <taxon>ecological metagenomes</taxon>
    </lineage>
</organism>
<evidence type="ECO:0000313" key="2">
    <source>
        <dbReference type="EMBL" id="VAX41317.1"/>
    </source>
</evidence>
<keyword evidence="1" id="KW-0812">Transmembrane</keyword>